<accession>A0A917ZMP9</accession>
<reference evidence="2 3" key="1">
    <citation type="journal article" date="2014" name="Int. J. Syst. Evol. Microbiol.">
        <title>Complete genome sequence of Corynebacterium casei LMG S-19264T (=DSM 44701T), isolated from a smear-ripened cheese.</title>
        <authorList>
            <consortium name="US DOE Joint Genome Institute (JGI-PGF)"/>
            <person name="Walter F."/>
            <person name="Albersmeier A."/>
            <person name="Kalinowski J."/>
            <person name="Ruckert C."/>
        </authorList>
    </citation>
    <scope>NUCLEOTIDE SEQUENCE [LARGE SCALE GENOMIC DNA]</scope>
    <source>
        <strain evidence="2 3">CGMCC 1.7286</strain>
    </source>
</reference>
<keyword evidence="3" id="KW-1185">Reference proteome</keyword>
<evidence type="ECO:0000313" key="3">
    <source>
        <dbReference type="Proteomes" id="UP000599578"/>
    </source>
</evidence>
<dbReference type="InterPro" id="IPR045795">
    <property type="entry name" value="SLT_4"/>
</dbReference>
<dbReference type="EMBL" id="BMLT01000008">
    <property type="protein sequence ID" value="GGO85100.1"/>
    <property type="molecule type" value="Genomic_DNA"/>
</dbReference>
<dbReference type="AlphaFoldDB" id="A0A917ZMP9"/>
<feature type="domain" description="Transglycosylase SLT" evidence="1">
    <location>
        <begin position="88"/>
        <end position="180"/>
    </location>
</feature>
<gene>
    <name evidence="2" type="ORF">GCM10011348_32870</name>
</gene>
<dbReference type="Proteomes" id="UP000599578">
    <property type="component" value="Unassembled WGS sequence"/>
</dbReference>
<name>A0A917ZMP9_9GAMM</name>
<sequence>MTCCSNMESVVRQSLRLLPFTLLSGCSMLPFGGTAEPPPPPTCELVADHGGLRLALQDARANWGLPPELGLALLEPPLGRDKRRHVLPYGNAWDEYRIATGNWSAETSDLDDAVDFLGWNAARNRELLKLDWSQTQAFYLAYRLGPGAYNQGVYRGIWLEKEAERVAAQAEIYTRELQQCPDLVQPNRWEWQRLWRWF</sequence>
<evidence type="ECO:0000313" key="2">
    <source>
        <dbReference type="EMBL" id="GGO85100.1"/>
    </source>
</evidence>
<comment type="caution">
    <text evidence="2">The sequence shown here is derived from an EMBL/GenBank/DDBJ whole genome shotgun (WGS) entry which is preliminary data.</text>
</comment>
<proteinExistence type="predicted"/>
<evidence type="ECO:0000259" key="1">
    <source>
        <dbReference type="Pfam" id="PF19489"/>
    </source>
</evidence>
<dbReference type="Pfam" id="PF19489">
    <property type="entry name" value="SLT_4"/>
    <property type="match status" value="1"/>
</dbReference>
<protein>
    <recommendedName>
        <fullName evidence="1">Transglycosylase SLT domain-containing protein</fullName>
    </recommendedName>
</protein>
<organism evidence="2 3">
    <name type="scientific">Marinobacterium nitratireducens</name>
    <dbReference type="NCBI Taxonomy" id="518897"/>
    <lineage>
        <taxon>Bacteria</taxon>
        <taxon>Pseudomonadati</taxon>
        <taxon>Pseudomonadota</taxon>
        <taxon>Gammaproteobacteria</taxon>
        <taxon>Oceanospirillales</taxon>
        <taxon>Oceanospirillaceae</taxon>
        <taxon>Marinobacterium</taxon>
    </lineage>
</organism>